<name>A0A370GQ85_9BACI</name>
<evidence type="ECO:0000256" key="1">
    <source>
        <dbReference type="ARBA" id="ARBA00007689"/>
    </source>
</evidence>
<feature type="domain" description="YCII-related" evidence="2">
    <location>
        <begin position="7"/>
        <end position="77"/>
    </location>
</feature>
<dbReference type="AlphaFoldDB" id="A0A370GQ85"/>
<dbReference type="InterPro" id="IPR005545">
    <property type="entry name" value="YCII"/>
</dbReference>
<proteinExistence type="inferred from homology"/>
<evidence type="ECO:0000313" key="4">
    <source>
        <dbReference type="Proteomes" id="UP000255326"/>
    </source>
</evidence>
<evidence type="ECO:0000259" key="2">
    <source>
        <dbReference type="Pfam" id="PF03795"/>
    </source>
</evidence>
<dbReference type="PANTHER" id="PTHR37828">
    <property type="entry name" value="GSR2449 PROTEIN"/>
    <property type="match status" value="1"/>
</dbReference>
<gene>
    <name evidence="3" type="ORF">DFR59_102303</name>
</gene>
<dbReference type="EMBL" id="QQAY01000002">
    <property type="protein sequence ID" value="RDI45671.1"/>
    <property type="molecule type" value="Genomic_DNA"/>
</dbReference>
<dbReference type="PANTHER" id="PTHR37828:SF1">
    <property type="entry name" value="YCII-RELATED DOMAIN-CONTAINING PROTEIN"/>
    <property type="match status" value="1"/>
</dbReference>
<dbReference type="InterPro" id="IPR011008">
    <property type="entry name" value="Dimeric_a/b-barrel"/>
</dbReference>
<comment type="caution">
    <text evidence="3">The sequence shown here is derived from an EMBL/GenBank/DDBJ whole genome shotgun (WGS) entry which is preliminary data.</text>
</comment>
<evidence type="ECO:0000313" key="3">
    <source>
        <dbReference type="EMBL" id="RDI45671.1"/>
    </source>
</evidence>
<sequence length="91" mass="10909">MNYKVPLEKIDDFLQLHIEFLDRQYKNGKLIFSGRRTPRTGGVLLANLEKRTDAEEMVKEDPFYQENLADYEIIEFTPTKYDSRFRVFIDK</sequence>
<dbReference type="Proteomes" id="UP000255326">
    <property type="component" value="Unassembled WGS sequence"/>
</dbReference>
<accession>A0A370GQ85</accession>
<dbReference type="SUPFAM" id="SSF54909">
    <property type="entry name" value="Dimeric alpha+beta barrel"/>
    <property type="match status" value="1"/>
</dbReference>
<organism evidence="3 4">
    <name type="scientific">Falsibacillus pallidus</name>
    <dbReference type="NCBI Taxonomy" id="493781"/>
    <lineage>
        <taxon>Bacteria</taxon>
        <taxon>Bacillati</taxon>
        <taxon>Bacillota</taxon>
        <taxon>Bacilli</taxon>
        <taxon>Bacillales</taxon>
        <taxon>Bacillaceae</taxon>
        <taxon>Falsibacillus</taxon>
    </lineage>
</organism>
<dbReference type="Pfam" id="PF03795">
    <property type="entry name" value="YCII"/>
    <property type="match status" value="1"/>
</dbReference>
<reference evidence="3 4" key="1">
    <citation type="submission" date="2018-07" db="EMBL/GenBank/DDBJ databases">
        <title>Genomic Encyclopedia of Type Strains, Phase IV (KMG-IV): sequencing the most valuable type-strain genomes for metagenomic binning, comparative biology and taxonomic classification.</title>
        <authorList>
            <person name="Goeker M."/>
        </authorList>
    </citation>
    <scope>NUCLEOTIDE SEQUENCE [LARGE SCALE GENOMIC DNA]</scope>
    <source>
        <strain evidence="3 4">DSM 25281</strain>
    </source>
</reference>
<dbReference type="Gene3D" id="3.30.70.1060">
    <property type="entry name" value="Dimeric alpha+beta barrel"/>
    <property type="match status" value="1"/>
</dbReference>
<comment type="similarity">
    <text evidence="1">Belongs to the YciI family.</text>
</comment>
<protein>
    <submittedName>
        <fullName evidence="3">Uncharacterized protein YciI</fullName>
    </submittedName>
</protein>
<keyword evidence="4" id="KW-1185">Reference proteome</keyword>